<name>A0A1S1PKJ2_9ACTN</name>
<proteinExistence type="predicted"/>
<dbReference type="GO" id="GO:0019432">
    <property type="term" value="P:triglyceride biosynthetic process"/>
    <property type="evidence" value="ECO:0007669"/>
    <property type="project" value="UniProtKB-UniPathway"/>
</dbReference>
<feature type="domain" description="O-acyltransferase WSD1-like N-terminal" evidence="2">
    <location>
        <begin position="3"/>
        <end position="152"/>
    </location>
</feature>
<dbReference type="Proteomes" id="UP000179769">
    <property type="component" value="Unassembled WGS sequence"/>
</dbReference>
<organism evidence="3 4">
    <name type="scientific">Parafrankia soli</name>
    <dbReference type="NCBI Taxonomy" id="2599596"/>
    <lineage>
        <taxon>Bacteria</taxon>
        <taxon>Bacillati</taxon>
        <taxon>Actinomycetota</taxon>
        <taxon>Actinomycetes</taxon>
        <taxon>Frankiales</taxon>
        <taxon>Frankiaceae</taxon>
        <taxon>Parafrankia</taxon>
    </lineage>
</organism>
<gene>
    <name evidence="3" type="ORF">BBK14_27660</name>
</gene>
<comment type="caution">
    <text evidence="3">The sequence shown here is derived from an EMBL/GenBank/DDBJ whole genome shotgun (WGS) entry which is preliminary data.</text>
</comment>
<evidence type="ECO:0000256" key="1">
    <source>
        <dbReference type="SAM" id="MobiDB-lite"/>
    </source>
</evidence>
<accession>A0A1S1PKJ2</accession>
<dbReference type="Pfam" id="PF03007">
    <property type="entry name" value="WS_DGAT_cat"/>
    <property type="match status" value="1"/>
</dbReference>
<dbReference type="AlphaFoldDB" id="A0A1S1PKJ2"/>
<dbReference type="GO" id="GO:0004144">
    <property type="term" value="F:diacylglycerol O-acyltransferase activity"/>
    <property type="evidence" value="ECO:0007669"/>
    <property type="project" value="InterPro"/>
</dbReference>
<protein>
    <recommendedName>
        <fullName evidence="2">O-acyltransferase WSD1-like N-terminal domain-containing protein</fullName>
    </recommendedName>
</protein>
<dbReference type="UniPathway" id="UPA00282"/>
<evidence type="ECO:0000313" key="3">
    <source>
        <dbReference type="EMBL" id="OHV20494.1"/>
    </source>
</evidence>
<evidence type="ECO:0000259" key="2">
    <source>
        <dbReference type="Pfam" id="PF03007"/>
    </source>
</evidence>
<dbReference type="InterPro" id="IPR004255">
    <property type="entry name" value="O-acyltransferase_WSD1_N"/>
</dbReference>
<evidence type="ECO:0000313" key="4">
    <source>
        <dbReference type="Proteomes" id="UP000179769"/>
    </source>
</evidence>
<feature type="region of interest" description="Disordered" evidence="1">
    <location>
        <begin position="400"/>
        <end position="425"/>
    </location>
</feature>
<sequence>MPLNVCTLLLAEGPSLSLEELRDFVAERIKVLPDLLRQRIVRLPGRRARWGWTVDPDLTIDDLVRERLLPPGSGRAGLRAALGELVGSPVPVSAPPWQLWLLHGQDDGFALLYRASHVHQDGAAKNLMIATLFGADSAPSYGTEPARWHPQGRPGPRALGAAIHRTGQWLAPTPAPAALTGPAGGMTHSWVSTPLRRLQAIGLAGGATVNDVFLAVLAGALRAWLADDDGPSSDVGATMAVSTRRPAEHRLLGNYVAGARVLLPCSVEAPVERLAAVRARTVQLKRGGHLGIGERLLFDALPARLRRHVLARGLGTRSAALSLSNVFTPSGPPRWRAAPCIMLCQYRHCSRGSASRSISVVSMVSPASVRRSAAPCMGWRIPPSGGWPSCVSSRSRWGCPPPDRAGRLSPLADRVGITRPHRTGQ</sequence>
<dbReference type="SUPFAM" id="SSF52777">
    <property type="entry name" value="CoA-dependent acyltransferases"/>
    <property type="match status" value="2"/>
</dbReference>
<keyword evidence="4" id="KW-1185">Reference proteome</keyword>
<dbReference type="EMBL" id="MAXA01000262">
    <property type="protein sequence ID" value="OHV20494.1"/>
    <property type="molecule type" value="Genomic_DNA"/>
</dbReference>
<reference evidence="4" key="1">
    <citation type="submission" date="2016-07" db="EMBL/GenBank/DDBJ databases">
        <title>Frankia sp. NRRL B-16219 Genome sequencing.</title>
        <authorList>
            <person name="Ghodhbane-Gtari F."/>
            <person name="Swanson E."/>
            <person name="Gueddou A."/>
            <person name="Louati M."/>
            <person name="Nouioui I."/>
            <person name="Hezbri K."/>
            <person name="Abebe-Akele F."/>
            <person name="Simpson S."/>
            <person name="Morris K."/>
            <person name="Thomas K."/>
            <person name="Gtari M."/>
            <person name="Tisa L.S."/>
        </authorList>
    </citation>
    <scope>NUCLEOTIDE SEQUENCE [LARGE SCALE GENOMIC DNA]</scope>
    <source>
        <strain evidence="4">NRRL B-16219</strain>
    </source>
</reference>